<accession>A0A9W9YPD4</accession>
<evidence type="ECO:0000313" key="3">
    <source>
        <dbReference type="Proteomes" id="UP001163046"/>
    </source>
</evidence>
<feature type="region of interest" description="Disordered" evidence="1">
    <location>
        <begin position="125"/>
        <end position="197"/>
    </location>
</feature>
<sequence length="197" mass="23363">MRGPAPQQPRREDSYEEDNRTRTAYIPQEETGFRRNTQYSPSARQPNSQCQWMLLPRYDQEPLSGLVTHQVPRNPEIPPGPLMDIVETVQLVLVHMDSLPTTENTDESHYQRRGEQHRQRLFEDDNLLTNKKQRPTPLNEYSRTAQNYDDEDFQYFPSDENEEDLVEKETDKTTKRKFPAKKTATAKRRQHTRWSTE</sequence>
<comment type="caution">
    <text evidence="2">The sequence shown here is derived from an EMBL/GenBank/DDBJ whole genome shotgun (WGS) entry which is preliminary data.</text>
</comment>
<dbReference type="Proteomes" id="UP001163046">
    <property type="component" value="Unassembled WGS sequence"/>
</dbReference>
<name>A0A9W9YPD4_9CNID</name>
<dbReference type="AlphaFoldDB" id="A0A9W9YPD4"/>
<feature type="compositionally biased region" description="Basic and acidic residues" evidence="1">
    <location>
        <begin position="9"/>
        <end position="21"/>
    </location>
</feature>
<organism evidence="2 3">
    <name type="scientific">Desmophyllum pertusum</name>
    <dbReference type="NCBI Taxonomy" id="174260"/>
    <lineage>
        <taxon>Eukaryota</taxon>
        <taxon>Metazoa</taxon>
        <taxon>Cnidaria</taxon>
        <taxon>Anthozoa</taxon>
        <taxon>Hexacorallia</taxon>
        <taxon>Scleractinia</taxon>
        <taxon>Caryophylliina</taxon>
        <taxon>Caryophylliidae</taxon>
        <taxon>Desmophyllum</taxon>
    </lineage>
</organism>
<protein>
    <submittedName>
        <fullName evidence="2">Uncharacterized protein</fullName>
    </submittedName>
</protein>
<dbReference type="EMBL" id="MU827313">
    <property type="protein sequence ID" value="KAJ7359015.1"/>
    <property type="molecule type" value="Genomic_DNA"/>
</dbReference>
<keyword evidence="3" id="KW-1185">Reference proteome</keyword>
<feature type="compositionally biased region" description="Polar residues" evidence="1">
    <location>
        <begin position="34"/>
        <end position="45"/>
    </location>
</feature>
<gene>
    <name evidence="2" type="ORF">OS493_019922</name>
</gene>
<feature type="compositionally biased region" description="Basic residues" evidence="1">
    <location>
        <begin position="174"/>
        <end position="197"/>
    </location>
</feature>
<reference evidence="2" key="1">
    <citation type="submission" date="2023-01" db="EMBL/GenBank/DDBJ databases">
        <title>Genome assembly of the deep-sea coral Lophelia pertusa.</title>
        <authorList>
            <person name="Herrera S."/>
            <person name="Cordes E."/>
        </authorList>
    </citation>
    <scope>NUCLEOTIDE SEQUENCE</scope>
    <source>
        <strain evidence="2">USNM1676648</strain>
        <tissue evidence="2">Polyp</tissue>
    </source>
</reference>
<evidence type="ECO:0000313" key="2">
    <source>
        <dbReference type="EMBL" id="KAJ7359015.1"/>
    </source>
</evidence>
<feature type="region of interest" description="Disordered" evidence="1">
    <location>
        <begin position="1"/>
        <end position="45"/>
    </location>
</feature>
<evidence type="ECO:0000256" key="1">
    <source>
        <dbReference type="SAM" id="MobiDB-lite"/>
    </source>
</evidence>
<feature type="compositionally biased region" description="Acidic residues" evidence="1">
    <location>
        <begin position="148"/>
        <end position="166"/>
    </location>
</feature>
<proteinExistence type="predicted"/>